<reference evidence="2" key="3">
    <citation type="submission" date="2015-04" db="UniProtKB">
        <authorList>
            <consortium name="EnsemblPlants"/>
        </authorList>
    </citation>
    <scope>IDENTIFICATION</scope>
    <source>
        <strain evidence="2">cv. Jemalong A17</strain>
    </source>
</reference>
<reference evidence="1 3" key="2">
    <citation type="journal article" date="2014" name="BMC Genomics">
        <title>An improved genome release (version Mt4.0) for the model legume Medicago truncatula.</title>
        <authorList>
            <person name="Tang H."/>
            <person name="Krishnakumar V."/>
            <person name="Bidwell S."/>
            <person name="Rosen B."/>
            <person name="Chan A."/>
            <person name="Zhou S."/>
            <person name="Gentzbittel L."/>
            <person name="Childs K.L."/>
            <person name="Yandell M."/>
            <person name="Gundlach H."/>
            <person name="Mayer K.F."/>
            <person name="Schwartz D.C."/>
            <person name="Town C.D."/>
        </authorList>
    </citation>
    <scope>GENOME REANNOTATION</scope>
    <source>
        <strain evidence="2 3">cv. Jemalong A17</strain>
    </source>
</reference>
<organism evidence="1 3">
    <name type="scientific">Medicago truncatula</name>
    <name type="common">Barrel medic</name>
    <name type="synonym">Medicago tribuloides</name>
    <dbReference type="NCBI Taxonomy" id="3880"/>
    <lineage>
        <taxon>Eukaryota</taxon>
        <taxon>Viridiplantae</taxon>
        <taxon>Streptophyta</taxon>
        <taxon>Embryophyta</taxon>
        <taxon>Tracheophyta</taxon>
        <taxon>Spermatophyta</taxon>
        <taxon>Magnoliopsida</taxon>
        <taxon>eudicotyledons</taxon>
        <taxon>Gunneridae</taxon>
        <taxon>Pentapetalae</taxon>
        <taxon>rosids</taxon>
        <taxon>fabids</taxon>
        <taxon>Fabales</taxon>
        <taxon>Fabaceae</taxon>
        <taxon>Papilionoideae</taxon>
        <taxon>50 kb inversion clade</taxon>
        <taxon>NPAAA clade</taxon>
        <taxon>Hologalegina</taxon>
        <taxon>IRL clade</taxon>
        <taxon>Trifolieae</taxon>
        <taxon>Medicago</taxon>
    </lineage>
</organism>
<gene>
    <name evidence="1" type="ordered locus">MTR_4g115410</name>
</gene>
<evidence type="ECO:0000313" key="3">
    <source>
        <dbReference type="Proteomes" id="UP000002051"/>
    </source>
</evidence>
<keyword evidence="3" id="KW-1185">Reference proteome</keyword>
<dbReference type="PaxDb" id="3880-AES91608"/>
<dbReference type="EMBL" id="CM001220">
    <property type="protein sequence ID" value="AES91608.1"/>
    <property type="molecule type" value="Genomic_DNA"/>
</dbReference>
<dbReference type="HOGENOM" id="CLU_3017282_0_0_1"/>
<proteinExistence type="predicted"/>
<dbReference type="Proteomes" id="UP000002051">
    <property type="component" value="Chromosome 4"/>
</dbReference>
<evidence type="ECO:0000313" key="1">
    <source>
        <dbReference type="EMBL" id="AES91608.1"/>
    </source>
</evidence>
<dbReference type="AlphaFoldDB" id="G7JFD2"/>
<evidence type="ECO:0000313" key="2">
    <source>
        <dbReference type="EnsemblPlants" id="AES91608"/>
    </source>
</evidence>
<reference evidence="1 3" key="1">
    <citation type="journal article" date="2011" name="Nature">
        <title>The Medicago genome provides insight into the evolution of rhizobial symbioses.</title>
        <authorList>
            <person name="Young N.D."/>
            <person name="Debelle F."/>
            <person name="Oldroyd G.E."/>
            <person name="Geurts R."/>
            <person name="Cannon S.B."/>
            <person name="Udvardi M.K."/>
            <person name="Benedito V.A."/>
            <person name="Mayer K.F."/>
            <person name="Gouzy J."/>
            <person name="Schoof H."/>
            <person name="Van de Peer Y."/>
            <person name="Proost S."/>
            <person name="Cook D.R."/>
            <person name="Meyers B.C."/>
            <person name="Spannagl M."/>
            <person name="Cheung F."/>
            <person name="De Mita S."/>
            <person name="Krishnakumar V."/>
            <person name="Gundlach H."/>
            <person name="Zhou S."/>
            <person name="Mudge J."/>
            <person name="Bharti A.K."/>
            <person name="Murray J.D."/>
            <person name="Naoumkina M.A."/>
            <person name="Rosen B."/>
            <person name="Silverstein K.A."/>
            <person name="Tang H."/>
            <person name="Rombauts S."/>
            <person name="Zhao P.X."/>
            <person name="Zhou P."/>
            <person name="Barbe V."/>
            <person name="Bardou P."/>
            <person name="Bechner M."/>
            <person name="Bellec A."/>
            <person name="Berger A."/>
            <person name="Berges H."/>
            <person name="Bidwell S."/>
            <person name="Bisseling T."/>
            <person name="Choisne N."/>
            <person name="Couloux A."/>
            <person name="Denny R."/>
            <person name="Deshpande S."/>
            <person name="Dai X."/>
            <person name="Doyle J.J."/>
            <person name="Dudez A.M."/>
            <person name="Farmer A.D."/>
            <person name="Fouteau S."/>
            <person name="Franken C."/>
            <person name="Gibelin C."/>
            <person name="Gish J."/>
            <person name="Goldstein S."/>
            <person name="Gonzalez A.J."/>
            <person name="Green P.J."/>
            <person name="Hallab A."/>
            <person name="Hartog M."/>
            <person name="Hua A."/>
            <person name="Humphray S.J."/>
            <person name="Jeong D.H."/>
            <person name="Jing Y."/>
            <person name="Jocker A."/>
            <person name="Kenton S.M."/>
            <person name="Kim D.J."/>
            <person name="Klee K."/>
            <person name="Lai H."/>
            <person name="Lang C."/>
            <person name="Lin S."/>
            <person name="Macmil S.L."/>
            <person name="Magdelenat G."/>
            <person name="Matthews L."/>
            <person name="McCorrison J."/>
            <person name="Monaghan E.L."/>
            <person name="Mun J.H."/>
            <person name="Najar F.Z."/>
            <person name="Nicholson C."/>
            <person name="Noirot C."/>
            <person name="O'Bleness M."/>
            <person name="Paule C.R."/>
            <person name="Poulain J."/>
            <person name="Prion F."/>
            <person name="Qin B."/>
            <person name="Qu C."/>
            <person name="Retzel E.F."/>
            <person name="Riddle C."/>
            <person name="Sallet E."/>
            <person name="Samain S."/>
            <person name="Samson N."/>
            <person name="Sanders I."/>
            <person name="Saurat O."/>
            <person name="Scarpelli C."/>
            <person name="Schiex T."/>
            <person name="Segurens B."/>
            <person name="Severin A.J."/>
            <person name="Sherrier D.J."/>
            <person name="Shi R."/>
            <person name="Sims S."/>
            <person name="Singer S.R."/>
            <person name="Sinharoy S."/>
            <person name="Sterck L."/>
            <person name="Viollet A."/>
            <person name="Wang B.B."/>
            <person name="Wang K."/>
            <person name="Wang M."/>
            <person name="Wang X."/>
            <person name="Warfsmann J."/>
            <person name="Weissenbach J."/>
            <person name="White D.D."/>
            <person name="White J.D."/>
            <person name="Wiley G.B."/>
            <person name="Wincker P."/>
            <person name="Xing Y."/>
            <person name="Yang L."/>
            <person name="Yao Z."/>
            <person name="Ying F."/>
            <person name="Zhai J."/>
            <person name="Zhou L."/>
            <person name="Zuber A."/>
            <person name="Denarie J."/>
            <person name="Dixon R.A."/>
            <person name="May G.D."/>
            <person name="Schwartz D.C."/>
            <person name="Rogers J."/>
            <person name="Quetier F."/>
            <person name="Town C.D."/>
            <person name="Roe B.A."/>
        </authorList>
    </citation>
    <scope>NUCLEOTIDE SEQUENCE [LARGE SCALE GENOMIC DNA]</scope>
    <source>
        <strain evidence="1">A17</strain>
        <strain evidence="2 3">cv. Jemalong A17</strain>
    </source>
</reference>
<sequence length="56" mass="5977">MVGCPNLHPLISTSLLSQQPPIDTLALPDLSKINLFGKKKPDPDSIVNTSQPPLVS</sequence>
<name>G7JFD2_MEDTR</name>
<protein>
    <submittedName>
        <fullName evidence="1">Trafficking protein particle complex subunit-like protein</fullName>
    </submittedName>
</protein>
<accession>G7JFD2</accession>
<dbReference type="EnsemblPlants" id="AES91608">
    <property type="protein sequence ID" value="AES91608"/>
    <property type="gene ID" value="MTR_4g115410"/>
</dbReference>